<gene>
    <name evidence="1" type="ORF">HMPREF9371_1729</name>
</gene>
<dbReference type="HOGENOM" id="CLU_3170667_0_0_4"/>
<dbReference type="AlphaFoldDB" id="G4CJD9"/>
<dbReference type="Proteomes" id="UP000003019">
    <property type="component" value="Unassembled WGS sequence"/>
</dbReference>
<evidence type="ECO:0000313" key="2">
    <source>
        <dbReference type="Proteomes" id="UP000003019"/>
    </source>
</evidence>
<dbReference type="EMBL" id="AGAY01000061">
    <property type="protein sequence ID" value="EGY51990.1"/>
    <property type="molecule type" value="Genomic_DNA"/>
</dbReference>
<proteinExistence type="predicted"/>
<protein>
    <submittedName>
        <fullName evidence="1">Uncharacterized protein</fullName>
    </submittedName>
</protein>
<comment type="caution">
    <text evidence="1">The sequence shown here is derived from an EMBL/GenBank/DDBJ whole genome shotgun (WGS) entry which is preliminary data.</text>
</comment>
<accession>G4CJD9</accession>
<reference evidence="1 2" key="1">
    <citation type="submission" date="2011-05" db="EMBL/GenBank/DDBJ databases">
        <authorList>
            <person name="Muzny D."/>
            <person name="Qin X."/>
            <person name="Deng J."/>
            <person name="Jiang H."/>
            <person name="Liu Y."/>
            <person name="Qu J."/>
            <person name="Song X.-Z."/>
            <person name="Zhang L."/>
            <person name="Thornton R."/>
            <person name="Coyle M."/>
            <person name="Francisco L."/>
            <person name="Jackson L."/>
            <person name="Javaid M."/>
            <person name="Korchina V."/>
            <person name="Kovar C."/>
            <person name="Mata R."/>
            <person name="Mathew T."/>
            <person name="Ngo R."/>
            <person name="Nguyen L."/>
            <person name="Nguyen N."/>
            <person name="Okwuonu G."/>
            <person name="Ongeri F."/>
            <person name="Pham C."/>
            <person name="Simmons D."/>
            <person name="Wilczek-Boney K."/>
            <person name="Hale W."/>
            <person name="Jakkamsetti A."/>
            <person name="Pham P."/>
            <person name="Ruth R."/>
            <person name="San Lucas F."/>
            <person name="Warren J."/>
            <person name="Zhang J."/>
            <person name="Zhao Z."/>
            <person name="Zhou C."/>
            <person name="Zhu D."/>
            <person name="Lee S."/>
            <person name="Bess C."/>
            <person name="Blankenburg K."/>
            <person name="Forbes L."/>
            <person name="Fu Q."/>
            <person name="Gubbala S."/>
            <person name="Hirani K."/>
            <person name="Jayaseelan J.C."/>
            <person name="Lara F."/>
            <person name="Munidasa M."/>
            <person name="Palculict T."/>
            <person name="Patil S."/>
            <person name="Pu L.-L."/>
            <person name="Saada N."/>
            <person name="Tang L."/>
            <person name="Weissenberger G."/>
            <person name="Zhu Y."/>
            <person name="Hemphill L."/>
            <person name="Shang Y."/>
            <person name="Youmans B."/>
            <person name="Ayvaz T."/>
            <person name="Ross M."/>
            <person name="Santibanez J."/>
            <person name="Aqrawi P."/>
            <person name="Gross S."/>
            <person name="Joshi V."/>
            <person name="Fowler G."/>
            <person name="Nazareth L."/>
            <person name="Reid J."/>
            <person name="Worley K."/>
            <person name="Petrosino J."/>
            <person name="Highlander S."/>
            <person name="Gibbs R."/>
        </authorList>
    </citation>
    <scope>NUCLEOTIDE SEQUENCE [LARGE SCALE GENOMIC DNA]</scope>
    <source>
        <strain evidence="1 2">871</strain>
    </source>
</reference>
<keyword evidence="2" id="KW-1185">Reference proteome</keyword>
<organism evidence="1 2">
    <name type="scientific">Neisseria shayeganii 871</name>
    <dbReference type="NCBI Taxonomy" id="1032488"/>
    <lineage>
        <taxon>Bacteria</taxon>
        <taxon>Pseudomonadati</taxon>
        <taxon>Pseudomonadota</taxon>
        <taxon>Betaproteobacteria</taxon>
        <taxon>Neisseriales</taxon>
        <taxon>Neisseriaceae</taxon>
        <taxon>Neisseria</taxon>
    </lineage>
</organism>
<sequence length="47" mass="5242">MLSEFISLCATKFQILPNKGRIFCIRPNNALGLLGSFANVRHHVSIN</sequence>
<name>G4CJD9_9NEIS</name>
<dbReference type="STRING" id="1032488.HMPREF9371_1729"/>
<evidence type="ECO:0000313" key="1">
    <source>
        <dbReference type="EMBL" id="EGY51990.1"/>
    </source>
</evidence>